<keyword evidence="7" id="KW-1185">Reference proteome</keyword>
<evidence type="ECO:0000313" key="6">
    <source>
        <dbReference type="EMBL" id="KAF2182650.1"/>
    </source>
</evidence>
<dbReference type="GO" id="GO:0070403">
    <property type="term" value="F:NAD+ binding"/>
    <property type="evidence" value="ECO:0007669"/>
    <property type="project" value="InterPro"/>
</dbReference>
<dbReference type="PANTHER" id="PTHR11085">
    <property type="entry name" value="NAD-DEPENDENT PROTEIN DEACYLASE SIRTUIN-5, MITOCHONDRIAL-RELATED"/>
    <property type="match status" value="1"/>
</dbReference>
<dbReference type="GO" id="GO:0005634">
    <property type="term" value="C:nucleus"/>
    <property type="evidence" value="ECO:0007669"/>
    <property type="project" value="TreeGrafter"/>
</dbReference>
<dbReference type="Gene3D" id="3.30.1600.10">
    <property type="entry name" value="SIR2/SIRT2 'Small Domain"/>
    <property type="match status" value="1"/>
</dbReference>
<dbReference type="EMBL" id="ML994647">
    <property type="protein sequence ID" value="KAF2182650.1"/>
    <property type="molecule type" value="Genomic_DNA"/>
</dbReference>
<feature type="domain" description="Deacetylase sirtuin-type" evidence="5">
    <location>
        <begin position="1"/>
        <end position="281"/>
    </location>
</feature>
<evidence type="ECO:0000259" key="5">
    <source>
        <dbReference type="PROSITE" id="PS50305"/>
    </source>
</evidence>
<dbReference type="CDD" id="cd00296">
    <property type="entry name" value="SIR2"/>
    <property type="match status" value="1"/>
</dbReference>
<evidence type="ECO:0000256" key="4">
    <source>
        <dbReference type="PROSITE-ProRule" id="PRU00236"/>
    </source>
</evidence>
<dbReference type="InterPro" id="IPR003000">
    <property type="entry name" value="Sirtuin"/>
</dbReference>
<dbReference type="GO" id="GO:0017136">
    <property type="term" value="F:histone deacetylase activity, NAD-dependent"/>
    <property type="evidence" value="ECO:0007669"/>
    <property type="project" value="TreeGrafter"/>
</dbReference>
<comment type="caution">
    <text evidence="4">Lacks conserved residue(s) required for the propagation of feature annotation.</text>
</comment>
<dbReference type="Proteomes" id="UP000800200">
    <property type="component" value="Unassembled WGS sequence"/>
</dbReference>
<dbReference type="InterPro" id="IPR026590">
    <property type="entry name" value="Ssirtuin_cat_dom"/>
</dbReference>
<protein>
    <submittedName>
        <fullName evidence="6">DHS-like NAD/FAD-binding domain-containing protein</fullName>
    </submittedName>
</protein>
<evidence type="ECO:0000313" key="7">
    <source>
        <dbReference type="Proteomes" id="UP000800200"/>
    </source>
</evidence>
<dbReference type="OrthoDB" id="2919105at2759"/>
<dbReference type="GO" id="GO:1990414">
    <property type="term" value="P:replication-born double-strand break repair via sister chromatid exchange"/>
    <property type="evidence" value="ECO:0007669"/>
    <property type="project" value="TreeGrafter"/>
</dbReference>
<dbReference type="GO" id="GO:0031508">
    <property type="term" value="P:pericentric heterochromatin formation"/>
    <property type="evidence" value="ECO:0007669"/>
    <property type="project" value="TreeGrafter"/>
</dbReference>
<dbReference type="InterPro" id="IPR050134">
    <property type="entry name" value="NAD-dep_sirtuin_deacylases"/>
</dbReference>
<keyword evidence="2" id="KW-0808">Transferase</keyword>
<evidence type="ECO:0000256" key="1">
    <source>
        <dbReference type="ARBA" id="ARBA00006924"/>
    </source>
</evidence>
<feature type="non-terminal residue" evidence="6">
    <location>
        <position position="281"/>
    </location>
</feature>
<reference evidence="6" key="1">
    <citation type="journal article" date="2020" name="Stud. Mycol.">
        <title>101 Dothideomycetes genomes: a test case for predicting lifestyles and emergence of pathogens.</title>
        <authorList>
            <person name="Haridas S."/>
            <person name="Albert R."/>
            <person name="Binder M."/>
            <person name="Bloem J."/>
            <person name="Labutti K."/>
            <person name="Salamov A."/>
            <person name="Andreopoulos B."/>
            <person name="Baker S."/>
            <person name="Barry K."/>
            <person name="Bills G."/>
            <person name="Bluhm B."/>
            <person name="Cannon C."/>
            <person name="Castanera R."/>
            <person name="Culley D."/>
            <person name="Daum C."/>
            <person name="Ezra D."/>
            <person name="Gonzalez J."/>
            <person name="Henrissat B."/>
            <person name="Kuo A."/>
            <person name="Liang C."/>
            <person name="Lipzen A."/>
            <person name="Lutzoni F."/>
            <person name="Magnuson J."/>
            <person name="Mondo S."/>
            <person name="Nolan M."/>
            <person name="Ohm R."/>
            <person name="Pangilinan J."/>
            <person name="Park H.-J."/>
            <person name="Ramirez L."/>
            <person name="Alfaro M."/>
            <person name="Sun H."/>
            <person name="Tritt A."/>
            <person name="Yoshinaga Y."/>
            <person name="Zwiers L.-H."/>
            <person name="Turgeon B."/>
            <person name="Goodwin S."/>
            <person name="Spatafora J."/>
            <person name="Crous P."/>
            <person name="Grigoriev I."/>
        </authorList>
    </citation>
    <scope>NUCLEOTIDE SEQUENCE</scope>
    <source>
        <strain evidence="6">CBS 207.26</strain>
    </source>
</reference>
<dbReference type="GO" id="GO:0006282">
    <property type="term" value="P:regulation of DNA repair"/>
    <property type="evidence" value="ECO:0007669"/>
    <property type="project" value="TreeGrafter"/>
</dbReference>
<dbReference type="AlphaFoldDB" id="A0A6A6DXF9"/>
<feature type="non-terminal residue" evidence="6">
    <location>
        <position position="1"/>
    </location>
</feature>
<name>A0A6A6DXF9_9PEZI</name>
<dbReference type="Pfam" id="PF02146">
    <property type="entry name" value="SIR2"/>
    <property type="match status" value="1"/>
</dbReference>
<keyword evidence="3" id="KW-0520">NAD</keyword>
<dbReference type="InterPro" id="IPR029035">
    <property type="entry name" value="DHS-like_NAD/FAD-binding_dom"/>
</dbReference>
<evidence type="ECO:0000256" key="2">
    <source>
        <dbReference type="ARBA" id="ARBA00022679"/>
    </source>
</evidence>
<proteinExistence type="inferred from homology"/>
<comment type="similarity">
    <text evidence="1">Belongs to the sirtuin family. Class I subfamily.</text>
</comment>
<dbReference type="InterPro" id="IPR026591">
    <property type="entry name" value="Sirtuin_cat_small_dom_sf"/>
</dbReference>
<dbReference type="Gene3D" id="3.40.50.1220">
    <property type="entry name" value="TPP-binding domain"/>
    <property type="match status" value="1"/>
</dbReference>
<dbReference type="SUPFAM" id="SSF52467">
    <property type="entry name" value="DHS-like NAD/FAD-binding domain"/>
    <property type="match status" value="1"/>
</dbReference>
<dbReference type="GO" id="GO:0000122">
    <property type="term" value="P:negative regulation of transcription by RNA polymerase II"/>
    <property type="evidence" value="ECO:0007669"/>
    <property type="project" value="TreeGrafter"/>
</dbReference>
<dbReference type="PROSITE" id="PS50305">
    <property type="entry name" value="SIRTUIN"/>
    <property type="match status" value="1"/>
</dbReference>
<sequence length="281" mass="31584">QLRHIFRAKRRIVAFVGAGISVAAGVPDFSTVTGSSSSFKLFNASVYDTDESTESFHKMIVQLHSRARDAEPTEFHRFLSSLGKRGILTRIWSQNVDNIEAKAESLSPHMAANEWDEFPRTIQLHGTLDEMICQESKSHCFPFDPKLFDGPMLPECDACVNSNFEKWMKAKKLNRPPPRTFVVGKLRPNITLYEEYDKGPDIAGVLRRDLSKGKPPDCILIVGTRLKAHGARLLLGRICRTAKKRNKACGIIYVNKEQPSLGATMDSRIDFRVKGDCQDFA</sequence>
<accession>A0A6A6DXF9</accession>
<gene>
    <name evidence="6" type="ORF">K469DRAFT_515987</name>
</gene>
<dbReference type="PANTHER" id="PTHR11085:SF15">
    <property type="entry name" value="NAD-DEPENDENT HISTONE DEACETYLASE HST4"/>
    <property type="match status" value="1"/>
</dbReference>
<organism evidence="6 7">
    <name type="scientific">Zopfia rhizophila CBS 207.26</name>
    <dbReference type="NCBI Taxonomy" id="1314779"/>
    <lineage>
        <taxon>Eukaryota</taxon>
        <taxon>Fungi</taxon>
        <taxon>Dikarya</taxon>
        <taxon>Ascomycota</taxon>
        <taxon>Pezizomycotina</taxon>
        <taxon>Dothideomycetes</taxon>
        <taxon>Dothideomycetes incertae sedis</taxon>
        <taxon>Zopfiaceae</taxon>
        <taxon>Zopfia</taxon>
    </lineage>
</organism>
<evidence type="ECO:0000256" key="3">
    <source>
        <dbReference type="ARBA" id="ARBA00023027"/>
    </source>
</evidence>
<dbReference type="GO" id="GO:0031934">
    <property type="term" value="C:mating-type region heterochromatin"/>
    <property type="evidence" value="ECO:0007669"/>
    <property type="project" value="TreeGrafter"/>
</dbReference>